<dbReference type="InParanoid" id="A0A0C3P3G6"/>
<dbReference type="Proteomes" id="UP000054217">
    <property type="component" value="Unassembled WGS sequence"/>
</dbReference>
<evidence type="ECO:0000313" key="2">
    <source>
        <dbReference type="Proteomes" id="UP000054217"/>
    </source>
</evidence>
<gene>
    <name evidence="1" type="ORF">M404DRAFT_388669</name>
</gene>
<evidence type="ECO:0000313" key="1">
    <source>
        <dbReference type="EMBL" id="KIO07575.1"/>
    </source>
</evidence>
<sequence>MICLCLSCIDLFFLRFSRLRYEFRVCIDIHHVIDYAFQDMRRDLEHVAGTMYIMSHIHHHESKVSMATNTTVETCLSFYSKHGSERTREHRERVTWIYQGRPLKLRTRQKPERERKDVWETMVGRGSLLGLTQ</sequence>
<proteinExistence type="predicted"/>
<reference evidence="2" key="2">
    <citation type="submission" date="2015-01" db="EMBL/GenBank/DDBJ databases">
        <title>Evolutionary Origins and Diversification of the Mycorrhizal Mutualists.</title>
        <authorList>
            <consortium name="DOE Joint Genome Institute"/>
            <consortium name="Mycorrhizal Genomics Consortium"/>
            <person name="Kohler A."/>
            <person name="Kuo A."/>
            <person name="Nagy L.G."/>
            <person name="Floudas D."/>
            <person name="Copeland A."/>
            <person name="Barry K.W."/>
            <person name="Cichocki N."/>
            <person name="Veneault-Fourrey C."/>
            <person name="LaButti K."/>
            <person name="Lindquist E.A."/>
            <person name="Lipzen A."/>
            <person name="Lundell T."/>
            <person name="Morin E."/>
            <person name="Murat C."/>
            <person name="Riley R."/>
            <person name="Ohm R."/>
            <person name="Sun H."/>
            <person name="Tunlid A."/>
            <person name="Henrissat B."/>
            <person name="Grigoriev I.V."/>
            <person name="Hibbett D.S."/>
            <person name="Martin F."/>
        </authorList>
    </citation>
    <scope>NUCLEOTIDE SEQUENCE [LARGE SCALE GENOMIC DNA]</scope>
    <source>
        <strain evidence="2">Marx 270</strain>
    </source>
</reference>
<dbReference type="HOGENOM" id="CLU_1907525_0_0_1"/>
<name>A0A0C3P3G6_PISTI</name>
<dbReference type="AlphaFoldDB" id="A0A0C3P3G6"/>
<dbReference type="EMBL" id="KN831959">
    <property type="protein sequence ID" value="KIO07575.1"/>
    <property type="molecule type" value="Genomic_DNA"/>
</dbReference>
<keyword evidence="2" id="KW-1185">Reference proteome</keyword>
<reference evidence="1 2" key="1">
    <citation type="submission" date="2014-04" db="EMBL/GenBank/DDBJ databases">
        <authorList>
            <consortium name="DOE Joint Genome Institute"/>
            <person name="Kuo A."/>
            <person name="Kohler A."/>
            <person name="Costa M.D."/>
            <person name="Nagy L.G."/>
            <person name="Floudas D."/>
            <person name="Copeland A."/>
            <person name="Barry K.W."/>
            <person name="Cichocki N."/>
            <person name="Veneault-Fourrey C."/>
            <person name="LaButti K."/>
            <person name="Lindquist E.A."/>
            <person name="Lipzen A."/>
            <person name="Lundell T."/>
            <person name="Morin E."/>
            <person name="Murat C."/>
            <person name="Sun H."/>
            <person name="Tunlid A."/>
            <person name="Henrissat B."/>
            <person name="Grigoriev I.V."/>
            <person name="Hibbett D.S."/>
            <person name="Martin F."/>
            <person name="Nordberg H.P."/>
            <person name="Cantor M.N."/>
            <person name="Hua S.X."/>
        </authorList>
    </citation>
    <scope>NUCLEOTIDE SEQUENCE [LARGE SCALE GENOMIC DNA]</scope>
    <source>
        <strain evidence="1 2">Marx 270</strain>
    </source>
</reference>
<organism evidence="1 2">
    <name type="scientific">Pisolithus tinctorius Marx 270</name>
    <dbReference type="NCBI Taxonomy" id="870435"/>
    <lineage>
        <taxon>Eukaryota</taxon>
        <taxon>Fungi</taxon>
        <taxon>Dikarya</taxon>
        <taxon>Basidiomycota</taxon>
        <taxon>Agaricomycotina</taxon>
        <taxon>Agaricomycetes</taxon>
        <taxon>Agaricomycetidae</taxon>
        <taxon>Boletales</taxon>
        <taxon>Sclerodermatineae</taxon>
        <taxon>Pisolithaceae</taxon>
        <taxon>Pisolithus</taxon>
    </lineage>
</organism>
<protein>
    <submittedName>
        <fullName evidence="1">Uncharacterized protein</fullName>
    </submittedName>
</protein>
<accession>A0A0C3P3G6</accession>